<dbReference type="GO" id="GO:0046872">
    <property type="term" value="F:metal ion binding"/>
    <property type="evidence" value="ECO:0007669"/>
    <property type="project" value="UniProtKB-KW"/>
</dbReference>
<accession>A0A923GJJ4</accession>
<dbReference type="Gene3D" id="3.20.20.140">
    <property type="entry name" value="Metal-dependent hydrolases"/>
    <property type="match status" value="1"/>
</dbReference>
<dbReference type="PANTHER" id="PTHR32027:SF9">
    <property type="entry name" value="BLL3847 PROTEIN"/>
    <property type="match status" value="1"/>
</dbReference>
<comment type="caution">
    <text evidence="4">The sequence shown here is derived from an EMBL/GenBank/DDBJ whole genome shotgun (WGS) entry which is preliminary data.</text>
</comment>
<organism evidence="4">
    <name type="scientific">Pseudomonas vlassakiae</name>
    <dbReference type="NCBI Taxonomy" id="485888"/>
    <lineage>
        <taxon>Bacteria</taxon>
        <taxon>Pseudomonadati</taxon>
        <taxon>Pseudomonadota</taxon>
        <taxon>Gammaproteobacteria</taxon>
        <taxon>Pseudomonadales</taxon>
        <taxon>Pseudomonadaceae</taxon>
        <taxon>Pseudomonas</taxon>
    </lineage>
</organism>
<sequence>MDIIFRNVRIDDAQPLQDVAVHNGRIVEIAPAIAARAAQEVQGNGNVLIPGFVEGHLHLEKANVMQRKANRSGTLKEAIEVTAALKPTLTREDILERSTQVLRALVQAGSTHVRAHAEFDPVQGFTGLDVVLELREKFRQIIDIQVVAFPQEGILKLPGMRAMMVEAMEKGADVVGGIPYNDVSPFDHIDFVFDLAKRYGKDIDLHQDFADDAEQMTIEHVARRTLAEGYQGRVCVGHLTSLAAVEPERQARIIELLREADISVMCLPATDLHLGARGDNYNVRRSLTPVRALRDGGVNVCLATNNIRNAFTPYGTGDLLNIAQLALPACHLGGADDQATVLSMLTTGPAKALGLQHYGLAVGKDADLVLMDTQAVSDVILDLPARLMVLKRGNVVATTEHRRSVVF</sequence>
<evidence type="ECO:0000313" key="6">
    <source>
        <dbReference type="Proteomes" id="UP000628137"/>
    </source>
</evidence>
<dbReference type="InterPro" id="IPR013108">
    <property type="entry name" value="Amidohydro_3"/>
</dbReference>
<evidence type="ECO:0000256" key="2">
    <source>
        <dbReference type="ARBA" id="ARBA00022801"/>
    </source>
</evidence>
<evidence type="ECO:0000313" key="4">
    <source>
        <dbReference type="EMBL" id="MBC3471291.1"/>
    </source>
</evidence>
<dbReference type="SUPFAM" id="SSF51338">
    <property type="entry name" value="Composite domain of metallo-dependent hydrolases"/>
    <property type="match status" value="1"/>
</dbReference>
<dbReference type="EMBL" id="JABWRP010000007">
    <property type="protein sequence ID" value="MBC3471291.1"/>
    <property type="molecule type" value="Genomic_DNA"/>
</dbReference>
<dbReference type="PANTHER" id="PTHR32027">
    <property type="entry name" value="CYTOSINE DEAMINASE"/>
    <property type="match status" value="1"/>
</dbReference>
<gene>
    <name evidence="5" type="ORF">HU738_012140</name>
    <name evidence="4" type="ORF">HU738_12060</name>
</gene>
<dbReference type="Proteomes" id="UP000628137">
    <property type="component" value="Unassembled WGS sequence"/>
</dbReference>
<dbReference type="SUPFAM" id="SSF51556">
    <property type="entry name" value="Metallo-dependent hydrolases"/>
    <property type="match status" value="1"/>
</dbReference>
<protein>
    <submittedName>
        <fullName evidence="4">Amidohydrolase family protein</fullName>
    </submittedName>
</protein>
<dbReference type="InterPro" id="IPR011059">
    <property type="entry name" value="Metal-dep_hydrolase_composite"/>
</dbReference>
<proteinExistence type="predicted"/>
<dbReference type="GO" id="GO:0016814">
    <property type="term" value="F:hydrolase activity, acting on carbon-nitrogen (but not peptide) bonds, in cyclic amidines"/>
    <property type="evidence" value="ECO:0007669"/>
    <property type="project" value="UniProtKB-ARBA"/>
</dbReference>
<keyword evidence="1" id="KW-0479">Metal-binding</keyword>
<reference evidence="4 6" key="1">
    <citation type="journal article" date="2020" name="Microorganisms">
        <title>Reliable Identification of Environmental Pseudomonas Isolates Using the rpoD Gene.</title>
        <authorList>
            <consortium name="The Broad Institute Genome Sequencing Platform"/>
            <person name="Girard L."/>
            <person name="Lood C."/>
            <person name="Rokni-Zadeh H."/>
            <person name="van Noort V."/>
            <person name="Lavigne R."/>
            <person name="De Mot R."/>
        </authorList>
    </citation>
    <scope>NUCLEOTIDE SEQUENCE</scope>
    <source>
        <strain evidence="4 6">RW4S2</strain>
    </source>
</reference>
<reference evidence="4" key="2">
    <citation type="submission" date="2020-07" db="EMBL/GenBank/DDBJ databases">
        <authorList>
            <person name="Lood C."/>
            <person name="Girard L."/>
        </authorList>
    </citation>
    <scope>NUCLEOTIDE SEQUENCE</scope>
    <source>
        <strain evidence="4">RW4S2</strain>
    </source>
</reference>
<dbReference type="RefSeq" id="WP_186602760.1">
    <property type="nucleotide sequence ID" value="NZ_JABWRP020000008.1"/>
</dbReference>
<keyword evidence="2" id="KW-0378">Hydrolase</keyword>
<evidence type="ECO:0000256" key="1">
    <source>
        <dbReference type="ARBA" id="ARBA00022723"/>
    </source>
</evidence>
<dbReference type="GO" id="GO:0019239">
    <property type="term" value="F:deaminase activity"/>
    <property type="evidence" value="ECO:0007669"/>
    <property type="project" value="UniProtKB-ARBA"/>
</dbReference>
<dbReference type="AlphaFoldDB" id="A0A923GJJ4"/>
<dbReference type="EMBL" id="JABWRP020000008">
    <property type="protein sequence ID" value="MBV4541797.1"/>
    <property type="molecule type" value="Genomic_DNA"/>
</dbReference>
<feature type="domain" description="Amidohydrolase 3" evidence="3">
    <location>
        <begin position="82"/>
        <end position="396"/>
    </location>
</feature>
<dbReference type="Pfam" id="PF07969">
    <property type="entry name" value="Amidohydro_3"/>
    <property type="match status" value="1"/>
</dbReference>
<name>A0A923GJJ4_9PSED</name>
<evidence type="ECO:0000259" key="3">
    <source>
        <dbReference type="Pfam" id="PF07969"/>
    </source>
</evidence>
<dbReference type="InterPro" id="IPR032466">
    <property type="entry name" value="Metal_Hydrolase"/>
</dbReference>
<keyword evidence="6" id="KW-1185">Reference proteome</keyword>
<dbReference type="FunFam" id="3.20.20.140:FF:000019">
    <property type="entry name" value="Cytosine deaminase"/>
    <property type="match status" value="1"/>
</dbReference>
<reference evidence="5" key="3">
    <citation type="submission" date="2021-06" db="EMBL/GenBank/DDBJ databases">
        <title>Updating the genus Pseudomonas: Description of 43 new species and partition of the Pseudomonas putida group.</title>
        <authorList>
            <person name="Girard L."/>
            <person name="Lood C."/>
            <person name="Vandamme P."/>
            <person name="Rokni-Zadeh H."/>
            <person name="Van Noort V."/>
            <person name="Hofte M."/>
            <person name="Lavigne R."/>
            <person name="De Mot R."/>
        </authorList>
    </citation>
    <scope>NUCLEOTIDE SEQUENCE</scope>
    <source>
        <strain evidence="5">RW4S2</strain>
    </source>
</reference>
<dbReference type="CDD" id="cd01293">
    <property type="entry name" value="Bact_CD"/>
    <property type="match status" value="1"/>
</dbReference>
<evidence type="ECO:0000313" key="5">
    <source>
        <dbReference type="EMBL" id="MBV4541797.1"/>
    </source>
</evidence>
<dbReference type="Gene3D" id="2.30.40.10">
    <property type="entry name" value="Urease, subunit C, domain 1"/>
    <property type="match status" value="1"/>
</dbReference>
<dbReference type="InterPro" id="IPR052349">
    <property type="entry name" value="Metallo-hydrolase_Enzymes"/>
</dbReference>